<dbReference type="AlphaFoldDB" id="A0AAW1L2J4"/>
<keyword evidence="3" id="KW-1185">Reference proteome</keyword>
<name>A0AAW1L2J4_POPJA</name>
<evidence type="ECO:0000256" key="1">
    <source>
        <dbReference type="SAM" id="Coils"/>
    </source>
</evidence>
<feature type="coiled-coil region" evidence="1">
    <location>
        <begin position="76"/>
        <end position="103"/>
    </location>
</feature>
<comment type="caution">
    <text evidence="2">The sequence shown here is derived from an EMBL/GenBank/DDBJ whole genome shotgun (WGS) entry which is preliminary data.</text>
</comment>
<sequence length="240" mass="27164">MEDSHTSSTFYQISPEDDLFFRRNMSSTREFLCFFQIFDRRRLALMEEVEGGVGWGLKILQLLGEYCGLRWSCVSCADLGDDITDLKAAIVSLRNEILDLKALSTAPVSTISEDTFEDLIQEIQERESRKCSLIMYGVTEVGTGTADNGGDRNVVATVLDKVSVNSNFRVSRLGRLDPTRPRPRPIKIMLDSPELVQHALRNSKKVDSIRHGHVLDLLRLCLILLNLFGMPLEIRRNFAI</sequence>
<evidence type="ECO:0000313" key="2">
    <source>
        <dbReference type="EMBL" id="KAK9727691.1"/>
    </source>
</evidence>
<reference evidence="2 3" key="1">
    <citation type="journal article" date="2024" name="BMC Genomics">
        <title>De novo assembly and annotation of Popillia japonica's genome with initial clues to its potential as an invasive pest.</title>
        <authorList>
            <person name="Cucini C."/>
            <person name="Boschi S."/>
            <person name="Funari R."/>
            <person name="Cardaioli E."/>
            <person name="Iannotti N."/>
            <person name="Marturano G."/>
            <person name="Paoli F."/>
            <person name="Bruttini M."/>
            <person name="Carapelli A."/>
            <person name="Frati F."/>
            <person name="Nardi F."/>
        </authorList>
    </citation>
    <scope>NUCLEOTIDE SEQUENCE [LARGE SCALE GENOMIC DNA]</scope>
    <source>
        <strain evidence="2">DMR45628</strain>
    </source>
</reference>
<proteinExistence type="predicted"/>
<evidence type="ECO:0000313" key="3">
    <source>
        <dbReference type="Proteomes" id="UP001458880"/>
    </source>
</evidence>
<keyword evidence="1" id="KW-0175">Coiled coil</keyword>
<dbReference type="EMBL" id="JASPKY010000176">
    <property type="protein sequence ID" value="KAK9727691.1"/>
    <property type="molecule type" value="Genomic_DNA"/>
</dbReference>
<protein>
    <submittedName>
        <fullName evidence="2">Uncharacterized protein</fullName>
    </submittedName>
</protein>
<dbReference type="Proteomes" id="UP001458880">
    <property type="component" value="Unassembled WGS sequence"/>
</dbReference>
<organism evidence="2 3">
    <name type="scientific">Popillia japonica</name>
    <name type="common">Japanese beetle</name>
    <dbReference type="NCBI Taxonomy" id="7064"/>
    <lineage>
        <taxon>Eukaryota</taxon>
        <taxon>Metazoa</taxon>
        <taxon>Ecdysozoa</taxon>
        <taxon>Arthropoda</taxon>
        <taxon>Hexapoda</taxon>
        <taxon>Insecta</taxon>
        <taxon>Pterygota</taxon>
        <taxon>Neoptera</taxon>
        <taxon>Endopterygota</taxon>
        <taxon>Coleoptera</taxon>
        <taxon>Polyphaga</taxon>
        <taxon>Scarabaeiformia</taxon>
        <taxon>Scarabaeidae</taxon>
        <taxon>Rutelinae</taxon>
        <taxon>Popillia</taxon>
    </lineage>
</organism>
<gene>
    <name evidence="2" type="ORF">QE152_g19005</name>
</gene>
<accession>A0AAW1L2J4</accession>